<keyword evidence="8" id="KW-0547">Nucleotide-binding</keyword>
<evidence type="ECO:0000256" key="8">
    <source>
        <dbReference type="ARBA" id="ARBA00022741"/>
    </source>
</evidence>
<keyword evidence="17" id="KW-1185">Reference proteome</keyword>
<keyword evidence="5" id="KW-0597">Phosphoprotein</keyword>
<feature type="transmembrane region" description="Helical" evidence="14">
    <location>
        <begin position="99"/>
        <end position="117"/>
    </location>
</feature>
<feature type="transmembrane region" description="Helical" evidence="14">
    <location>
        <begin position="7"/>
        <end position="24"/>
    </location>
</feature>
<dbReference type="PROSITE" id="PS50109">
    <property type="entry name" value="HIS_KIN"/>
    <property type="match status" value="1"/>
</dbReference>
<keyword evidence="11 14" id="KW-1133">Transmembrane helix</keyword>
<dbReference type="InterPro" id="IPR003661">
    <property type="entry name" value="HisK_dim/P_dom"/>
</dbReference>
<evidence type="ECO:0000256" key="11">
    <source>
        <dbReference type="ARBA" id="ARBA00022989"/>
    </source>
</evidence>
<dbReference type="OrthoDB" id="9815750at2"/>
<dbReference type="Proteomes" id="UP000265816">
    <property type="component" value="Unassembled WGS sequence"/>
</dbReference>
<dbReference type="AlphaFoldDB" id="A0A398AUY6"/>
<evidence type="ECO:0000256" key="2">
    <source>
        <dbReference type="ARBA" id="ARBA00004651"/>
    </source>
</evidence>
<dbReference type="PANTHER" id="PTHR43065:SF46">
    <property type="entry name" value="C4-DICARBOXYLATE TRANSPORT SENSOR PROTEIN DCTB"/>
    <property type="match status" value="1"/>
</dbReference>
<feature type="transmembrane region" description="Helical" evidence="14">
    <location>
        <begin position="129"/>
        <end position="154"/>
    </location>
</feature>
<dbReference type="GO" id="GO:0005524">
    <property type="term" value="F:ATP binding"/>
    <property type="evidence" value="ECO:0007669"/>
    <property type="project" value="UniProtKB-KW"/>
</dbReference>
<dbReference type="Gene3D" id="1.10.287.130">
    <property type="match status" value="1"/>
</dbReference>
<comment type="caution">
    <text evidence="16">The sequence shown here is derived from an EMBL/GenBank/DDBJ whole genome shotgun (WGS) entry which is preliminary data.</text>
</comment>
<evidence type="ECO:0000313" key="17">
    <source>
        <dbReference type="Proteomes" id="UP000265816"/>
    </source>
</evidence>
<dbReference type="Pfam" id="PF07694">
    <property type="entry name" value="5TM-5TMR_LYT"/>
    <property type="match status" value="1"/>
</dbReference>
<sequence>MQITEKLLLNLSLLLVLMFFFQIIQERNGNSRTRKISFSLYFIVSIFVCMIFSVEAEDGIRFDLRHVPFILGGLYTGKVFLYAGLAIVMRGFLGIDEGFWMAAIFFGSLGLLLKWVHQWFLRLSASQRIGVAVLVTLMSSLLLIEIIFMFHTPILRTEAWIGFILIPSIAVGVISYFLEMIRHNILIRNQLAKAEKMDAVSQMSAAISHEIRNPLTSVKGFLQLLQENSYPEEKKKEFIKIAMDEIDRAEVVINDYLTFSKAALEKEEEIEVGNELEQVLKTFEHKAIQSGINIQTTFVPGLSIRGDKVKFKQGLINLLKNAIEAMPGGGTLTIRTYRSDLEIHILINDTGIGMTEEQLSRLGEPYYSTKGKHGTGLGMMVTFSIIRAMRGKVDVNSRPGKGTSFRIIFPSY</sequence>
<dbReference type="Gene3D" id="3.30.565.10">
    <property type="entry name" value="Histidine kinase-like ATPase, C-terminal domain"/>
    <property type="match status" value="1"/>
</dbReference>
<reference evidence="16 17" key="1">
    <citation type="submission" date="2018-08" db="EMBL/GenBank/DDBJ databases">
        <title>Bacillus jemisoniae sp. nov., Bacillus chryseoplanitiae sp. nov., Bacillus resnikiae sp. nov., and Bacillus frankliniae sp. nov., isolated from Viking spacecraft and associated surfaces.</title>
        <authorList>
            <person name="Seuylemezian A."/>
            <person name="Vaishampayan P."/>
        </authorList>
    </citation>
    <scope>NUCLEOTIDE SEQUENCE [LARGE SCALE GENOMIC DNA]</scope>
    <source>
        <strain evidence="16 17">JJ-247</strain>
    </source>
</reference>
<dbReference type="Pfam" id="PF00512">
    <property type="entry name" value="HisKA"/>
    <property type="match status" value="1"/>
</dbReference>
<accession>A0A398AUY6</accession>
<dbReference type="GO" id="GO:0000155">
    <property type="term" value="F:phosphorelay sensor kinase activity"/>
    <property type="evidence" value="ECO:0007669"/>
    <property type="project" value="InterPro"/>
</dbReference>
<organism evidence="16 17">
    <name type="scientific">Mesobacillus zeae</name>
    <dbReference type="NCBI Taxonomy" id="1917180"/>
    <lineage>
        <taxon>Bacteria</taxon>
        <taxon>Bacillati</taxon>
        <taxon>Bacillota</taxon>
        <taxon>Bacilli</taxon>
        <taxon>Bacillales</taxon>
        <taxon>Bacillaceae</taxon>
        <taxon>Mesobacillus</taxon>
    </lineage>
</organism>
<feature type="transmembrane region" description="Helical" evidence="14">
    <location>
        <begin position="160"/>
        <end position="178"/>
    </location>
</feature>
<dbReference type="InterPro" id="IPR011620">
    <property type="entry name" value="Sig_transdc_His_kinase_LytS_TM"/>
</dbReference>
<keyword evidence="9 16" id="KW-0418">Kinase</keyword>
<dbReference type="InterPro" id="IPR036097">
    <property type="entry name" value="HisK_dim/P_sf"/>
</dbReference>
<dbReference type="InterPro" id="IPR005467">
    <property type="entry name" value="His_kinase_dom"/>
</dbReference>
<dbReference type="EMBL" id="QWVT01000065">
    <property type="protein sequence ID" value="RID81461.1"/>
    <property type="molecule type" value="Genomic_DNA"/>
</dbReference>
<evidence type="ECO:0000256" key="14">
    <source>
        <dbReference type="SAM" id="Phobius"/>
    </source>
</evidence>
<evidence type="ECO:0000313" key="16">
    <source>
        <dbReference type="EMBL" id="RID81461.1"/>
    </source>
</evidence>
<feature type="transmembrane region" description="Helical" evidence="14">
    <location>
        <begin position="36"/>
        <end position="54"/>
    </location>
</feature>
<proteinExistence type="predicted"/>
<dbReference type="GO" id="GO:0071555">
    <property type="term" value="P:cell wall organization"/>
    <property type="evidence" value="ECO:0007669"/>
    <property type="project" value="InterPro"/>
</dbReference>
<dbReference type="EC" id="2.7.13.3" evidence="3"/>
<evidence type="ECO:0000256" key="10">
    <source>
        <dbReference type="ARBA" id="ARBA00022840"/>
    </source>
</evidence>
<protein>
    <recommendedName>
        <fullName evidence="3">histidine kinase</fullName>
        <ecNumber evidence="3">2.7.13.3</ecNumber>
    </recommendedName>
</protein>
<keyword evidence="7 14" id="KW-0812">Transmembrane</keyword>
<keyword evidence="10" id="KW-0067">ATP-binding</keyword>
<dbReference type="RefSeq" id="WP_119114934.1">
    <property type="nucleotide sequence ID" value="NZ_CBCSEO010000008.1"/>
</dbReference>
<dbReference type="CDD" id="cd00082">
    <property type="entry name" value="HisKA"/>
    <property type="match status" value="1"/>
</dbReference>
<dbReference type="Pfam" id="PF02518">
    <property type="entry name" value="HATPase_c"/>
    <property type="match status" value="1"/>
</dbReference>
<comment type="subcellular location">
    <subcellularLocation>
        <location evidence="2">Cell membrane</location>
        <topology evidence="2">Multi-pass membrane protein</topology>
    </subcellularLocation>
</comment>
<evidence type="ECO:0000256" key="1">
    <source>
        <dbReference type="ARBA" id="ARBA00000085"/>
    </source>
</evidence>
<dbReference type="PRINTS" id="PR00344">
    <property type="entry name" value="BCTRLSENSOR"/>
</dbReference>
<evidence type="ECO:0000256" key="3">
    <source>
        <dbReference type="ARBA" id="ARBA00012438"/>
    </source>
</evidence>
<evidence type="ECO:0000256" key="12">
    <source>
        <dbReference type="ARBA" id="ARBA00023012"/>
    </source>
</evidence>
<dbReference type="SUPFAM" id="SSF55874">
    <property type="entry name" value="ATPase domain of HSP90 chaperone/DNA topoisomerase II/histidine kinase"/>
    <property type="match status" value="1"/>
</dbReference>
<evidence type="ECO:0000256" key="9">
    <source>
        <dbReference type="ARBA" id="ARBA00022777"/>
    </source>
</evidence>
<evidence type="ECO:0000256" key="4">
    <source>
        <dbReference type="ARBA" id="ARBA00022475"/>
    </source>
</evidence>
<evidence type="ECO:0000256" key="5">
    <source>
        <dbReference type="ARBA" id="ARBA00022553"/>
    </source>
</evidence>
<dbReference type="InterPro" id="IPR003594">
    <property type="entry name" value="HATPase_dom"/>
</dbReference>
<keyword evidence="12" id="KW-0902">Two-component regulatory system</keyword>
<comment type="catalytic activity">
    <reaction evidence="1">
        <text>ATP + protein L-histidine = ADP + protein N-phospho-L-histidine.</text>
        <dbReference type="EC" id="2.7.13.3"/>
    </reaction>
</comment>
<feature type="domain" description="Histidine kinase" evidence="15">
    <location>
        <begin position="206"/>
        <end position="412"/>
    </location>
</feature>
<dbReference type="InterPro" id="IPR004358">
    <property type="entry name" value="Sig_transdc_His_kin-like_C"/>
</dbReference>
<dbReference type="InterPro" id="IPR036890">
    <property type="entry name" value="HATPase_C_sf"/>
</dbReference>
<feature type="transmembrane region" description="Helical" evidence="14">
    <location>
        <begin position="66"/>
        <end position="93"/>
    </location>
</feature>
<dbReference type="SUPFAM" id="SSF47384">
    <property type="entry name" value="Homodimeric domain of signal transducing histidine kinase"/>
    <property type="match status" value="1"/>
</dbReference>
<evidence type="ECO:0000259" key="15">
    <source>
        <dbReference type="PROSITE" id="PS50109"/>
    </source>
</evidence>
<gene>
    <name evidence="16" type="ORF">D1970_21810</name>
</gene>
<name>A0A398AUY6_9BACI</name>
<keyword evidence="6" id="KW-0808">Transferase</keyword>
<evidence type="ECO:0000256" key="6">
    <source>
        <dbReference type="ARBA" id="ARBA00022679"/>
    </source>
</evidence>
<dbReference type="SMART" id="SM00388">
    <property type="entry name" value="HisKA"/>
    <property type="match status" value="1"/>
</dbReference>
<evidence type="ECO:0000256" key="13">
    <source>
        <dbReference type="ARBA" id="ARBA00023136"/>
    </source>
</evidence>
<dbReference type="SMART" id="SM00387">
    <property type="entry name" value="HATPase_c"/>
    <property type="match status" value="1"/>
</dbReference>
<keyword evidence="4" id="KW-1003">Cell membrane</keyword>
<dbReference type="GO" id="GO:0005886">
    <property type="term" value="C:plasma membrane"/>
    <property type="evidence" value="ECO:0007669"/>
    <property type="project" value="UniProtKB-SubCell"/>
</dbReference>
<keyword evidence="13 14" id="KW-0472">Membrane</keyword>
<dbReference type="PANTHER" id="PTHR43065">
    <property type="entry name" value="SENSOR HISTIDINE KINASE"/>
    <property type="match status" value="1"/>
</dbReference>
<evidence type="ECO:0000256" key="7">
    <source>
        <dbReference type="ARBA" id="ARBA00022692"/>
    </source>
</evidence>